<evidence type="ECO:0000256" key="1">
    <source>
        <dbReference type="SAM" id="Phobius"/>
    </source>
</evidence>
<gene>
    <name evidence="3" type="ORF">OTI717_LOCUS23844</name>
    <name evidence="2" type="ORF">RFH988_LOCUS17068</name>
</gene>
<keyword evidence="1" id="KW-0812">Transmembrane</keyword>
<feature type="transmembrane region" description="Helical" evidence="1">
    <location>
        <begin position="55"/>
        <end position="73"/>
    </location>
</feature>
<feature type="transmembrane region" description="Helical" evidence="1">
    <location>
        <begin position="240"/>
        <end position="260"/>
    </location>
</feature>
<dbReference type="Proteomes" id="UP000663882">
    <property type="component" value="Unassembled WGS sequence"/>
</dbReference>
<feature type="transmembrane region" description="Helical" evidence="1">
    <location>
        <begin position="181"/>
        <end position="197"/>
    </location>
</feature>
<keyword evidence="1" id="KW-1133">Transmembrane helix</keyword>
<dbReference type="OrthoDB" id="9997384at2759"/>
<evidence type="ECO:0000313" key="3">
    <source>
        <dbReference type="EMBL" id="CAF3902159.1"/>
    </source>
</evidence>
<feature type="transmembrane region" description="Helical" evidence="1">
    <location>
        <begin position="80"/>
        <end position="98"/>
    </location>
</feature>
<comment type="caution">
    <text evidence="3">The sequence shown here is derived from an EMBL/GenBank/DDBJ whole genome shotgun (WGS) entry which is preliminary data.</text>
</comment>
<feature type="transmembrane region" description="Helical" evidence="1">
    <location>
        <begin position="204"/>
        <end position="224"/>
    </location>
</feature>
<feature type="transmembrane region" description="Helical" evidence="1">
    <location>
        <begin position="20"/>
        <end position="43"/>
    </location>
</feature>
<dbReference type="AlphaFoldDB" id="A0A819HLW7"/>
<name>A0A819HLW7_9BILA</name>
<organism evidence="3 4">
    <name type="scientific">Rotaria sordida</name>
    <dbReference type="NCBI Taxonomy" id="392033"/>
    <lineage>
        <taxon>Eukaryota</taxon>
        <taxon>Metazoa</taxon>
        <taxon>Spiralia</taxon>
        <taxon>Gnathifera</taxon>
        <taxon>Rotifera</taxon>
        <taxon>Eurotatoria</taxon>
        <taxon>Bdelloidea</taxon>
        <taxon>Philodinida</taxon>
        <taxon>Philodinidae</taxon>
        <taxon>Rotaria</taxon>
    </lineage>
</organism>
<dbReference type="EMBL" id="CAJOAX010004356">
    <property type="protein sequence ID" value="CAF3902159.1"/>
    <property type="molecule type" value="Genomic_DNA"/>
</dbReference>
<feature type="transmembrane region" description="Helical" evidence="1">
    <location>
        <begin position="110"/>
        <end position="130"/>
    </location>
</feature>
<dbReference type="EMBL" id="CAJNOO010000898">
    <property type="protein sequence ID" value="CAF1057414.1"/>
    <property type="molecule type" value="Genomic_DNA"/>
</dbReference>
<proteinExistence type="predicted"/>
<reference evidence="3" key="1">
    <citation type="submission" date="2021-02" db="EMBL/GenBank/DDBJ databases">
        <authorList>
            <person name="Nowell W R."/>
        </authorList>
    </citation>
    <scope>NUCLEOTIDE SEQUENCE</scope>
</reference>
<protein>
    <submittedName>
        <fullName evidence="3">Uncharacterized protein</fullName>
    </submittedName>
</protein>
<sequence length="300" mass="34929">MHGSDSEVSSSISSRADDKIFVIASVVLPILAQAAYIFDVFYYHFIGITDNGYEGLLSSILSVFAYLQYCAPIRSRFLRFFYHLSLWILSAIATLGHLLLCIKKHDKFSIVLYSICGTIDSIYFACLIYCRVFSKDRSVRVHMAIEQRHLFRFISRLEVLLAIFIPVFFDKHLVTLTRDNIAFYILFEFFAEYYHRFHGIRIKSILYIFVVTVTTSVTLEWIHIVKHEVGYEIASSSCELIASCLCYTLIIMQFFPNNFISRKKMAKTRRRQTISSIFSQQTYFSRHSSDSTSEKNVCYF</sequence>
<evidence type="ECO:0000313" key="2">
    <source>
        <dbReference type="EMBL" id="CAF1057414.1"/>
    </source>
</evidence>
<dbReference type="Proteomes" id="UP000663823">
    <property type="component" value="Unassembled WGS sequence"/>
</dbReference>
<feature type="transmembrane region" description="Helical" evidence="1">
    <location>
        <begin position="150"/>
        <end position="169"/>
    </location>
</feature>
<accession>A0A819HLW7</accession>
<evidence type="ECO:0000313" key="4">
    <source>
        <dbReference type="Proteomes" id="UP000663823"/>
    </source>
</evidence>
<keyword evidence="1" id="KW-0472">Membrane</keyword>